<keyword evidence="3" id="KW-1185">Reference proteome</keyword>
<feature type="signal peptide" evidence="1">
    <location>
        <begin position="1"/>
        <end position="40"/>
    </location>
</feature>
<evidence type="ECO:0000313" key="3">
    <source>
        <dbReference type="Proteomes" id="UP000250079"/>
    </source>
</evidence>
<dbReference type="AlphaFoldDB" id="A0A2Z2NP28"/>
<sequence>MSMMPTRDTLPEFAKHAVASPIVILALLLASLLGISAAHAETVQVPGTTVSMDPPEGFEISDTFAGFQQLKTSNSILVVEMPKEAYSEISTIFESQDSAASALASQGITVTGVSSIDINGEAVNLVQGVQSAQGLEVGKYLMVLDGNMTAMITINVIDDSLSESEAIDALQSVTLGTPASLEEQLGQLIFKYQDAAPFVHNQVMAGSAASISTFEGTDPSGKKPFIIITNSLSSFELGDLQAASEMMLAQTADLQDAEVSTGEIVESAGGDAFRVEARAPDMLAIHYLWARPDNNYLRLAAMGAPDLLEPLIAQVDTVAKSVSFR</sequence>
<keyword evidence="1" id="KW-0732">Signal</keyword>
<dbReference type="EMBL" id="CP018632">
    <property type="protein sequence ID" value="ASJ73232.1"/>
    <property type="molecule type" value="Genomic_DNA"/>
</dbReference>
<proteinExistence type="predicted"/>
<accession>A0A2Z2NP28</accession>
<evidence type="ECO:0000313" key="2">
    <source>
        <dbReference type="EMBL" id="ASJ73232.1"/>
    </source>
</evidence>
<gene>
    <name evidence="2" type="ORF">IMCC3135_15750</name>
</gene>
<dbReference type="RefSeq" id="WP_088918458.1">
    <property type="nucleotide sequence ID" value="NZ_CP018632.1"/>
</dbReference>
<feature type="chain" id="PRO_5016458268" description="DUF1795 domain-containing protein" evidence="1">
    <location>
        <begin position="41"/>
        <end position="325"/>
    </location>
</feature>
<organism evidence="2 3">
    <name type="scientific">Granulosicoccus antarcticus IMCC3135</name>
    <dbReference type="NCBI Taxonomy" id="1192854"/>
    <lineage>
        <taxon>Bacteria</taxon>
        <taxon>Pseudomonadati</taxon>
        <taxon>Pseudomonadota</taxon>
        <taxon>Gammaproteobacteria</taxon>
        <taxon>Chromatiales</taxon>
        <taxon>Granulosicoccaceae</taxon>
        <taxon>Granulosicoccus</taxon>
    </lineage>
</organism>
<name>A0A2Z2NP28_9GAMM</name>
<protein>
    <recommendedName>
        <fullName evidence="4">DUF1795 domain-containing protein</fullName>
    </recommendedName>
</protein>
<evidence type="ECO:0000256" key="1">
    <source>
        <dbReference type="SAM" id="SignalP"/>
    </source>
</evidence>
<reference evidence="2 3" key="1">
    <citation type="submission" date="2016-12" db="EMBL/GenBank/DDBJ databases">
        <authorList>
            <person name="Song W.-J."/>
            <person name="Kurnit D.M."/>
        </authorList>
    </citation>
    <scope>NUCLEOTIDE SEQUENCE [LARGE SCALE GENOMIC DNA]</scope>
    <source>
        <strain evidence="2 3">IMCC3135</strain>
    </source>
</reference>
<dbReference type="OrthoDB" id="7926124at2"/>
<dbReference type="Proteomes" id="UP000250079">
    <property type="component" value="Chromosome"/>
</dbReference>
<evidence type="ECO:0008006" key="4">
    <source>
        <dbReference type="Google" id="ProtNLM"/>
    </source>
</evidence>
<dbReference type="KEGG" id="gai:IMCC3135_15750"/>